<feature type="region of interest" description="Disordered" evidence="1">
    <location>
        <begin position="100"/>
        <end position="146"/>
    </location>
</feature>
<feature type="compositionally biased region" description="Low complexity" evidence="1">
    <location>
        <begin position="693"/>
        <end position="703"/>
    </location>
</feature>
<comment type="caution">
    <text evidence="2">The sequence shown here is derived from an EMBL/GenBank/DDBJ whole genome shotgun (WGS) entry which is preliminary data.</text>
</comment>
<gene>
    <name evidence="2" type="ORF">D0869_02421</name>
</gene>
<evidence type="ECO:0000256" key="1">
    <source>
        <dbReference type="SAM" id="MobiDB-lite"/>
    </source>
</evidence>
<dbReference type="InterPro" id="IPR006594">
    <property type="entry name" value="LisH"/>
</dbReference>
<feature type="compositionally biased region" description="Gly residues" evidence="1">
    <location>
        <begin position="123"/>
        <end position="132"/>
    </location>
</feature>
<feature type="region of interest" description="Disordered" evidence="1">
    <location>
        <begin position="189"/>
        <end position="209"/>
    </location>
</feature>
<reference evidence="2 3" key="1">
    <citation type="journal article" date="2018" name="BMC Genomics">
        <title>Genomic evidence for intraspecific hybridization in a clonal and extremely halotolerant yeast.</title>
        <authorList>
            <person name="Gostincar C."/>
            <person name="Stajich J.E."/>
            <person name="Zupancic J."/>
            <person name="Zalar P."/>
            <person name="Gunde-Cimerman N."/>
        </authorList>
    </citation>
    <scope>NUCLEOTIDE SEQUENCE [LARGE SCALE GENOMIC DNA]</scope>
    <source>
        <strain evidence="2 3">EXF-6656</strain>
    </source>
</reference>
<feature type="compositionally biased region" description="Low complexity" evidence="1">
    <location>
        <begin position="497"/>
        <end position="526"/>
    </location>
</feature>
<dbReference type="EMBL" id="QWIJ01000120">
    <property type="protein sequence ID" value="RMX87354.1"/>
    <property type="molecule type" value="Genomic_DNA"/>
</dbReference>
<feature type="compositionally biased region" description="Low complexity" evidence="1">
    <location>
        <begin position="753"/>
        <end position="780"/>
    </location>
</feature>
<dbReference type="AlphaFoldDB" id="A0A3M6X923"/>
<feature type="compositionally biased region" description="Low complexity" evidence="1">
    <location>
        <begin position="562"/>
        <end position="579"/>
    </location>
</feature>
<feature type="region of interest" description="Disordered" evidence="1">
    <location>
        <begin position="321"/>
        <end position="421"/>
    </location>
</feature>
<protein>
    <submittedName>
        <fullName evidence="2">Uncharacterized protein</fullName>
    </submittedName>
</protein>
<feature type="compositionally biased region" description="Pro residues" evidence="1">
    <location>
        <begin position="704"/>
        <end position="715"/>
    </location>
</feature>
<organism evidence="2 3">
    <name type="scientific">Hortaea werneckii</name>
    <name type="common">Black yeast</name>
    <name type="synonym">Cladosporium werneckii</name>
    <dbReference type="NCBI Taxonomy" id="91943"/>
    <lineage>
        <taxon>Eukaryota</taxon>
        <taxon>Fungi</taxon>
        <taxon>Dikarya</taxon>
        <taxon>Ascomycota</taxon>
        <taxon>Pezizomycotina</taxon>
        <taxon>Dothideomycetes</taxon>
        <taxon>Dothideomycetidae</taxon>
        <taxon>Mycosphaerellales</taxon>
        <taxon>Teratosphaeriaceae</taxon>
        <taxon>Hortaea</taxon>
    </lineage>
</organism>
<evidence type="ECO:0000313" key="2">
    <source>
        <dbReference type="EMBL" id="RMX87354.1"/>
    </source>
</evidence>
<dbReference type="OrthoDB" id="5600002at2759"/>
<feature type="region of interest" description="Disordered" evidence="1">
    <location>
        <begin position="613"/>
        <end position="925"/>
    </location>
</feature>
<sequence>RESGAGDDTTGPTFLLHRPGRSTEFAARPASVTALEYSAPFAVPHLTSPHHHRHHRYEHTPTRRASAFALPCQPDCADASATPTPHHNDTSVESLLLQRNGFGPSAQKPSGEHSMSQPAQMAGMGGPVGGGPQNQPGAMNAGTPGGVGSASIDAVKRLNTAIYDYLLRNQLYDCARSFHKAMDIETDSIKKSPGSNKQANGVSGDEMEVDNEGIRNRPDDLPPPLQLGNGPFLHDWWCQFWEIYSGYRGKGSGSTLQYIGAQRQAQKARGSAMLVDSNQPGQMGQQGMPGMAGRMPMNGADLRRGAMQNPRNLTQQQLAQMQRMQNPAMQGQGMERQGSQIDMTRSGSPNSGEAPSPKRQRLEGNMQMQQGRPGPTPLPQGNQQVGPPFSSPTPTMNSATLPNTPHMQHTPHLISTPTPKAVSVDPARLAITYQLLQDRGLDPTQFPPQQLHLLAMQPANHQQKSVEAYSSSIKQSMAAAMNSANKQTDTPSKGMSAGPQGTPQQQPQQAPQGQQGQQQGAPTPGQMQAHMQAGMPPPGMPDAQAQEFYANNGGRPGGMGAGQQPMQPQQAAAAAQAQAANTSTGNHALQDYQMQLMLLEQQNKKRLLMARQEQDSMAHPAGVPANGQGPPQGFGAVAPGMSPQGSRAGDPSPGPGDMGMPGRGTPKIGKAGMSPNGGPPGGPEMGRASPSPAQMAQMHAGPGMMPPGQQPPQMVPGPNGQPMMRPPSSHPGTMGQPMTAEQMRMMSGGMQLPNGQWAQGGPQQGQVQPGPNMTPRQGNQPMPPPPPPGQQGAQPSSPAQGGQPPTPNQNAKNKGGKKDAGKKGAAKKGGATGATPASEGGEAPPTPTPATPITPMHQNSFNHAQNQKLPNGQQPPQPPNQPPQQNGPPQQQQQAPPPSQDPNAGGIPSAPFGNLGGPDDGFGNMNLDFAGIDGGDVLDNFDFDSFLNTNDDGNGLGGFDANFAFDGTGLEAGMGDVGGGGNA</sequence>
<name>A0A3M6X923_HORWE</name>
<feature type="non-terminal residue" evidence="2">
    <location>
        <position position="1"/>
    </location>
</feature>
<evidence type="ECO:0000313" key="3">
    <source>
        <dbReference type="Proteomes" id="UP000281245"/>
    </source>
</evidence>
<dbReference type="Proteomes" id="UP000281245">
    <property type="component" value="Unassembled WGS sequence"/>
</dbReference>
<feature type="compositionally biased region" description="Polar residues" evidence="1">
    <location>
        <begin position="482"/>
        <end position="493"/>
    </location>
</feature>
<feature type="compositionally biased region" description="Polar residues" evidence="1">
    <location>
        <begin position="337"/>
        <end position="353"/>
    </location>
</feature>
<feature type="region of interest" description="Disordered" evidence="1">
    <location>
        <begin position="477"/>
        <end position="579"/>
    </location>
</feature>
<feature type="compositionally biased region" description="Polar residues" evidence="1">
    <location>
        <begin position="392"/>
        <end position="418"/>
    </location>
</feature>
<proteinExistence type="predicted"/>
<feature type="compositionally biased region" description="Pro residues" evidence="1">
    <location>
        <begin position="873"/>
        <end position="886"/>
    </location>
</feature>
<accession>A0A3M6X923</accession>
<dbReference type="PROSITE" id="PS50896">
    <property type="entry name" value="LISH"/>
    <property type="match status" value="1"/>
</dbReference>
<feature type="compositionally biased region" description="Low complexity" evidence="1">
    <location>
        <begin position="790"/>
        <end position="803"/>
    </location>
</feature>
<dbReference type="VEuPathDB" id="FungiDB:BTJ68_13483"/>